<keyword evidence="3" id="KW-0963">Cytoplasm</keyword>
<dbReference type="GO" id="GO:0005737">
    <property type="term" value="C:cytoplasm"/>
    <property type="evidence" value="ECO:0007669"/>
    <property type="project" value="UniProtKB-SubCell"/>
</dbReference>
<evidence type="ECO:0000256" key="3">
    <source>
        <dbReference type="ARBA" id="ARBA00022490"/>
    </source>
</evidence>
<name>A0AA39PAN8_9AGAR</name>
<proteinExistence type="predicted"/>
<evidence type="ECO:0000259" key="5">
    <source>
        <dbReference type="PROSITE" id="PS50219"/>
    </source>
</evidence>
<dbReference type="Proteomes" id="UP001175227">
    <property type="component" value="Unassembled WGS sequence"/>
</dbReference>
<comment type="caution">
    <text evidence="6">The sequence shown here is derived from an EMBL/GenBank/DDBJ whole genome shotgun (WGS) entry which is preliminary data.</text>
</comment>
<dbReference type="EMBL" id="JAUEPR010000009">
    <property type="protein sequence ID" value="KAK0480738.1"/>
    <property type="molecule type" value="Genomic_DNA"/>
</dbReference>
<evidence type="ECO:0000256" key="4">
    <source>
        <dbReference type="ARBA" id="ARBA00022927"/>
    </source>
</evidence>
<evidence type="ECO:0000313" key="6">
    <source>
        <dbReference type="EMBL" id="KAK0480738.1"/>
    </source>
</evidence>
<dbReference type="PANTHER" id="PTHR12894:SF27">
    <property type="entry name" value="TRANSFORMING GROWTH FACTOR-BETA RECEPTOR-ASSOCIATED PROTEIN 1"/>
    <property type="match status" value="1"/>
</dbReference>
<keyword evidence="7" id="KW-1185">Reference proteome</keyword>
<feature type="domain" description="CNH" evidence="5">
    <location>
        <begin position="30"/>
        <end position="317"/>
    </location>
</feature>
<keyword evidence="4" id="KW-0653">Protein transport</keyword>
<sequence length="351" mass="38611">MTSAPTNPVDVPPYQVQNLIAGAPESGLATSEVRCAQALGSEIYVGFANGQLVRFALQADDPNKLESYTVLSQQTLPNDKAIDEIVLLPCISRALIFSDNQIHFFTIPSLDVVIAIKPIRHVVTFAVDHQHLRRPAASPSTLIHQLEPVEFTVIKRNALSMYALRDKLLYIKEIPLPQGTSLARRTGQSLCIAGRTEYQVVDLENASMFSIVPISQALEPPQFPIKPSITVIDVNEFLVLSYTGVSTLGLFITSNGDPVRGTLEWPQHPESVCYDYPYITSLLPNGTIEVHGIETQSIVQVIPAPVPSSNTDQIQRKKLVPSLQGYLVPSTEKSAKMRAVPVNLLRERVEI</sequence>
<dbReference type="InterPro" id="IPR001180">
    <property type="entry name" value="CNH_dom"/>
</dbReference>
<reference evidence="6" key="1">
    <citation type="submission" date="2023-06" db="EMBL/GenBank/DDBJ databases">
        <authorList>
            <consortium name="Lawrence Berkeley National Laboratory"/>
            <person name="Ahrendt S."/>
            <person name="Sahu N."/>
            <person name="Indic B."/>
            <person name="Wong-Bajracharya J."/>
            <person name="Merenyi Z."/>
            <person name="Ke H.-M."/>
            <person name="Monk M."/>
            <person name="Kocsube S."/>
            <person name="Drula E."/>
            <person name="Lipzen A."/>
            <person name="Balint B."/>
            <person name="Henrissat B."/>
            <person name="Andreopoulos B."/>
            <person name="Martin F.M."/>
            <person name="Harder C.B."/>
            <person name="Rigling D."/>
            <person name="Ford K.L."/>
            <person name="Foster G.D."/>
            <person name="Pangilinan J."/>
            <person name="Papanicolaou A."/>
            <person name="Barry K."/>
            <person name="LaButti K."/>
            <person name="Viragh M."/>
            <person name="Koriabine M."/>
            <person name="Yan M."/>
            <person name="Riley R."/>
            <person name="Champramary S."/>
            <person name="Plett K.L."/>
            <person name="Tsai I.J."/>
            <person name="Slot J."/>
            <person name="Sipos G."/>
            <person name="Plett J."/>
            <person name="Nagy L.G."/>
            <person name="Grigoriev I.V."/>
        </authorList>
    </citation>
    <scope>NUCLEOTIDE SEQUENCE</scope>
    <source>
        <strain evidence="6">ICMP 16352</strain>
    </source>
</reference>
<comment type="subcellular location">
    <subcellularLocation>
        <location evidence="1">Cytoplasm</location>
    </subcellularLocation>
</comment>
<dbReference type="InterPro" id="IPR032914">
    <property type="entry name" value="Vam6/VPS39/TRAP1"/>
</dbReference>
<dbReference type="AlphaFoldDB" id="A0AA39PAN8"/>
<dbReference type="PROSITE" id="PS50219">
    <property type="entry name" value="CNH"/>
    <property type="match status" value="1"/>
</dbReference>
<dbReference type="GO" id="GO:0016020">
    <property type="term" value="C:membrane"/>
    <property type="evidence" value="ECO:0007669"/>
    <property type="project" value="TreeGrafter"/>
</dbReference>
<protein>
    <recommendedName>
        <fullName evidence="5">CNH domain-containing protein</fullName>
    </recommendedName>
</protein>
<dbReference type="GO" id="GO:0006914">
    <property type="term" value="P:autophagy"/>
    <property type="evidence" value="ECO:0007669"/>
    <property type="project" value="TreeGrafter"/>
</dbReference>
<accession>A0AA39PAN8</accession>
<dbReference type="GO" id="GO:0034058">
    <property type="term" value="P:endosomal vesicle fusion"/>
    <property type="evidence" value="ECO:0007669"/>
    <property type="project" value="TreeGrafter"/>
</dbReference>
<evidence type="ECO:0000256" key="1">
    <source>
        <dbReference type="ARBA" id="ARBA00004496"/>
    </source>
</evidence>
<keyword evidence="2" id="KW-0813">Transport</keyword>
<dbReference type="GO" id="GO:0015031">
    <property type="term" value="P:protein transport"/>
    <property type="evidence" value="ECO:0007669"/>
    <property type="project" value="UniProtKB-KW"/>
</dbReference>
<dbReference type="Pfam" id="PF00780">
    <property type="entry name" value="CNH"/>
    <property type="match status" value="1"/>
</dbReference>
<gene>
    <name evidence="6" type="ORF">IW261DRAFT_1474317</name>
</gene>
<evidence type="ECO:0000313" key="7">
    <source>
        <dbReference type="Proteomes" id="UP001175227"/>
    </source>
</evidence>
<evidence type="ECO:0000256" key="2">
    <source>
        <dbReference type="ARBA" id="ARBA00022448"/>
    </source>
</evidence>
<dbReference type="PANTHER" id="PTHR12894">
    <property type="entry name" value="CNH DOMAIN CONTAINING"/>
    <property type="match status" value="1"/>
</dbReference>
<organism evidence="6 7">
    <name type="scientific">Armillaria novae-zelandiae</name>
    <dbReference type="NCBI Taxonomy" id="153914"/>
    <lineage>
        <taxon>Eukaryota</taxon>
        <taxon>Fungi</taxon>
        <taxon>Dikarya</taxon>
        <taxon>Basidiomycota</taxon>
        <taxon>Agaricomycotina</taxon>
        <taxon>Agaricomycetes</taxon>
        <taxon>Agaricomycetidae</taxon>
        <taxon>Agaricales</taxon>
        <taxon>Marasmiineae</taxon>
        <taxon>Physalacriaceae</taxon>
        <taxon>Armillaria</taxon>
    </lineage>
</organism>